<proteinExistence type="predicted"/>
<dbReference type="RefSeq" id="XP_043136343.1">
    <property type="nucleotide sequence ID" value="XM_043278578.1"/>
</dbReference>
<sequence length="130" mass="14521">MTLPQQAPSISTIHIYLSSSTIIIRVKNILQTINNPTKTMTDNLAVEQAANLPRRGRASSGERDNRLLRQAADTRSTINTSNTRNRRSSRRPPTPNRMAGVRSGSGARRRSKSRSRAPSKSRSRERRIGD</sequence>
<evidence type="ECO:0000256" key="1">
    <source>
        <dbReference type="SAM" id="MobiDB-lite"/>
    </source>
</evidence>
<dbReference type="KEGG" id="ache:ACHE_40385A"/>
<protein>
    <submittedName>
        <fullName evidence="2">Uncharacterized protein</fullName>
    </submittedName>
</protein>
<evidence type="ECO:0000313" key="3">
    <source>
        <dbReference type="Proteomes" id="UP000637239"/>
    </source>
</evidence>
<feature type="region of interest" description="Disordered" evidence="1">
    <location>
        <begin position="49"/>
        <end position="130"/>
    </location>
</feature>
<reference evidence="2" key="1">
    <citation type="submission" date="2021-01" db="EMBL/GenBank/DDBJ databases">
        <authorList>
            <consortium name="Aspergillus chevalieri M1 genome sequencing consortium"/>
            <person name="Kazuki M."/>
            <person name="Futagami T."/>
        </authorList>
    </citation>
    <scope>NUCLEOTIDE SEQUENCE</scope>
    <source>
        <strain evidence="2">M1</strain>
    </source>
</reference>
<dbReference type="Proteomes" id="UP000637239">
    <property type="component" value="Chromosome 4"/>
</dbReference>
<accession>A0A7R7VNF7</accession>
<dbReference type="AlphaFoldDB" id="A0A7R7VNF7"/>
<feature type="compositionally biased region" description="Basic residues" evidence="1">
    <location>
        <begin position="107"/>
        <end position="130"/>
    </location>
</feature>
<keyword evidence="3" id="KW-1185">Reference proteome</keyword>
<organism evidence="2 3">
    <name type="scientific">Aspergillus chevalieri</name>
    <name type="common">Eurotium chevalieri</name>
    <dbReference type="NCBI Taxonomy" id="182096"/>
    <lineage>
        <taxon>Eukaryota</taxon>
        <taxon>Fungi</taxon>
        <taxon>Dikarya</taxon>
        <taxon>Ascomycota</taxon>
        <taxon>Pezizomycotina</taxon>
        <taxon>Eurotiomycetes</taxon>
        <taxon>Eurotiomycetidae</taxon>
        <taxon>Eurotiales</taxon>
        <taxon>Aspergillaceae</taxon>
        <taxon>Aspergillus</taxon>
        <taxon>Aspergillus subgen. Aspergillus</taxon>
    </lineage>
</organism>
<evidence type="ECO:0000313" key="2">
    <source>
        <dbReference type="EMBL" id="BCR87821.1"/>
    </source>
</evidence>
<feature type="compositionally biased region" description="Low complexity" evidence="1">
    <location>
        <begin position="74"/>
        <end position="83"/>
    </location>
</feature>
<name>A0A7R7VNF7_ASPCH</name>
<reference evidence="2" key="2">
    <citation type="submission" date="2021-02" db="EMBL/GenBank/DDBJ databases">
        <title>Aspergillus chevalieri M1 genome sequence.</title>
        <authorList>
            <person name="Kadooka C."/>
            <person name="Mori K."/>
            <person name="Futagami T."/>
        </authorList>
    </citation>
    <scope>NUCLEOTIDE SEQUENCE</scope>
    <source>
        <strain evidence="2">M1</strain>
    </source>
</reference>
<dbReference type="GeneID" id="66982180"/>
<dbReference type="EMBL" id="AP024419">
    <property type="protein sequence ID" value="BCR87821.1"/>
    <property type="molecule type" value="Genomic_DNA"/>
</dbReference>
<gene>
    <name evidence="2" type="ORF">ACHE_40385A</name>
</gene>